<evidence type="ECO:0000313" key="9">
    <source>
        <dbReference type="Proteomes" id="UP000324632"/>
    </source>
</evidence>
<keyword evidence="2" id="KW-0963">Cytoplasm</keyword>
<accession>A0A5A9PLA3</accession>
<evidence type="ECO:0000256" key="5">
    <source>
        <dbReference type="ARBA" id="ARBA00038137"/>
    </source>
</evidence>
<dbReference type="EMBL" id="SOYY01000004">
    <property type="protein sequence ID" value="KAA0722585.1"/>
    <property type="molecule type" value="Genomic_DNA"/>
</dbReference>
<comment type="subcellular location">
    <subcellularLocation>
        <location evidence="1">Cytoplasm</location>
    </subcellularLocation>
</comment>
<dbReference type="Pfam" id="PF11704">
    <property type="entry name" value="Folliculin"/>
    <property type="match status" value="1"/>
</dbReference>
<organism evidence="8 9">
    <name type="scientific">Triplophysa tibetana</name>
    <dbReference type="NCBI Taxonomy" id="1572043"/>
    <lineage>
        <taxon>Eukaryota</taxon>
        <taxon>Metazoa</taxon>
        <taxon>Chordata</taxon>
        <taxon>Craniata</taxon>
        <taxon>Vertebrata</taxon>
        <taxon>Euteleostomi</taxon>
        <taxon>Actinopterygii</taxon>
        <taxon>Neopterygii</taxon>
        <taxon>Teleostei</taxon>
        <taxon>Ostariophysi</taxon>
        <taxon>Cypriniformes</taxon>
        <taxon>Nemacheilidae</taxon>
        <taxon>Triplophysa</taxon>
    </lineage>
</organism>
<dbReference type="GO" id="GO:0005737">
    <property type="term" value="C:cytoplasm"/>
    <property type="evidence" value="ECO:0007669"/>
    <property type="project" value="UniProtKB-SubCell"/>
</dbReference>
<feature type="region of interest" description="Disordered" evidence="6">
    <location>
        <begin position="341"/>
        <end position="366"/>
    </location>
</feature>
<dbReference type="AlphaFoldDB" id="A0A5A9PLA3"/>
<dbReference type="Proteomes" id="UP000324632">
    <property type="component" value="Chromosome 4"/>
</dbReference>
<feature type="domain" description="UDENN FLCN/SMCR8-type" evidence="7">
    <location>
        <begin position="45"/>
        <end position="842"/>
    </location>
</feature>
<keyword evidence="9" id="KW-1185">Reference proteome</keyword>
<evidence type="ECO:0000256" key="1">
    <source>
        <dbReference type="ARBA" id="ARBA00004496"/>
    </source>
</evidence>
<proteinExistence type="inferred from homology"/>
<dbReference type="PANTHER" id="PTHR31334">
    <property type="entry name" value="SMITH-MAGENIS SYNDROME REGION GENE 8 PROTEIN"/>
    <property type="match status" value="1"/>
</dbReference>
<dbReference type="InterPro" id="IPR037520">
    <property type="entry name" value="Folliculin/SMCR8_longin"/>
</dbReference>
<dbReference type="GO" id="GO:0005085">
    <property type="term" value="F:guanyl-nucleotide exchange factor activity"/>
    <property type="evidence" value="ECO:0007669"/>
    <property type="project" value="UniProtKB-KW"/>
</dbReference>
<dbReference type="GO" id="GO:0032045">
    <property type="term" value="C:guanyl-nucleotide exchange factor complex"/>
    <property type="evidence" value="ECO:0007669"/>
    <property type="project" value="TreeGrafter"/>
</dbReference>
<dbReference type="InterPro" id="IPR037521">
    <property type="entry name" value="FLCN/SMCR8_DENN"/>
</dbReference>
<reference evidence="8 9" key="1">
    <citation type="journal article" date="2019" name="Mol. Ecol. Resour.">
        <title>Chromosome-level genome assembly of Triplophysa tibetana, a fish adapted to the harsh high-altitude environment of the Tibetan Plateau.</title>
        <authorList>
            <person name="Yang X."/>
            <person name="Liu H."/>
            <person name="Ma Z."/>
            <person name="Zou Y."/>
            <person name="Zou M."/>
            <person name="Mao Y."/>
            <person name="Li X."/>
            <person name="Wang H."/>
            <person name="Chen T."/>
            <person name="Wang W."/>
            <person name="Yang R."/>
        </authorList>
    </citation>
    <scope>NUCLEOTIDE SEQUENCE [LARGE SCALE GENOMIC DNA]</scope>
    <source>
        <strain evidence="8">TTIB1903HZAU</strain>
        <tissue evidence="8">Muscle</tissue>
    </source>
</reference>
<name>A0A5A9PLA3_9TELE</name>
<keyword evidence="3" id="KW-0344">Guanine-nucleotide releasing factor</keyword>
<feature type="region of interest" description="Disordered" evidence="6">
    <location>
        <begin position="237"/>
        <end position="268"/>
    </location>
</feature>
<evidence type="ECO:0000313" key="8">
    <source>
        <dbReference type="EMBL" id="KAA0722585.1"/>
    </source>
</evidence>
<protein>
    <submittedName>
        <fullName evidence="8">Guanine nucleotide exchange protein smcr8b</fullName>
    </submittedName>
</protein>
<feature type="compositionally biased region" description="Basic and acidic residues" evidence="6">
    <location>
        <begin position="237"/>
        <end position="267"/>
    </location>
</feature>
<evidence type="ECO:0000256" key="4">
    <source>
        <dbReference type="ARBA" id="ARBA00023006"/>
    </source>
</evidence>
<evidence type="ECO:0000256" key="2">
    <source>
        <dbReference type="ARBA" id="ARBA00022490"/>
    </source>
</evidence>
<evidence type="ECO:0000256" key="3">
    <source>
        <dbReference type="ARBA" id="ARBA00022658"/>
    </source>
</evidence>
<comment type="caution">
    <text evidence="8">The sequence shown here is derived from an EMBL/GenBank/DDBJ whole genome shotgun (WGS) entry which is preliminary data.</text>
</comment>
<dbReference type="PANTHER" id="PTHR31334:SF1">
    <property type="entry name" value="GUANINE NUCLEOTIDE EXCHANGE PROTEIN SMCR8"/>
    <property type="match status" value="1"/>
</dbReference>
<evidence type="ECO:0000256" key="6">
    <source>
        <dbReference type="SAM" id="MobiDB-lite"/>
    </source>
</evidence>
<evidence type="ECO:0000259" key="7">
    <source>
        <dbReference type="PROSITE" id="PS51834"/>
    </source>
</evidence>
<keyword evidence="4" id="KW-0072">Autophagy</keyword>
<dbReference type="PROSITE" id="PS51834">
    <property type="entry name" value="DENN_FLCN_SMCR8"/>
    <property type="match status" value="1"/>
</dbReference>
<gene>
    <name evidence="8" type="ORF">E1301_Tti011960</name>
</gene>
<dbReference type="GO" id="GO:0006914">
    <property type="term" value="P:autophagy"/>
    <property type="evidence" value="ECO:0007669"/>
    <property type="project" value="UniProtKB-KW"/>
</dbReference>
<sequence>MIGSPDLVAFTKEPDYEDLPIDPLALPEELSVPSYTGDGTPWSKMSIAEFKKDFILLAEFSEQVGPQPLLTVPHETKACGTFDLNHFSLRIMSVDYQTSLTGSGINASKLNFVEDSKVVLGDSKEGAFSYIQHFTLYDLEARGFVRPFCLAYVSSDENKIVQQFQQLSSEFSKVSECLKTGNRKNFANELETKLRDLEYTRVVLLRETEGENVMNSSVMCTSEREWTLNDIPTLERETENEKLKEKSLSHKEEVKAQEEAGHPRQKVETQNCILQLESENPSNNRSAVLINRTKEQNDKLKNEYCSKPLDKITEELIYVEKSIQEHKSLLKQVTSYPTRNLRDSEFSPYKPDDLPHSLEPDLHDSRPHAPTILSGPVSLESYTSCVEMVPIKLELGGSYPSGTLSRTLIGLSGYNPPLSSEDLEEHAEIEDNGEVTAPDCAHSRDATVMKTSISSGDSIEVLGTEKSFRSQCSSIPSSIPSTAMPKPFPTCNTAAPDGLKQARVPTGRTCSEDSIEVLSTTDSFFPEDLRASYPCAIDEESLEKDTYEKDSSQNQKDKQVECVVEEPHGCPSITLSPPDSAITFPSDDDCHASCTNISLLKEPTVRDDLSDCISFRSITASTASDTFSACIHGDKREGGSRQRCGRVGRAALKFLRQFPFAVHAVFSLLSGRTLVVLGSEEGTVRRLVAALSVYTPHSSSYRESVQPWISTQLQLTDLLNWKLIGFNRMCSPTPGFPHCLGHFARYISVLDADQKTLRCPTYSGTLINHLVDPKSNIIRGSTYFLFAQSVLGKLVARAFFLTFSHSLEGGTSSCKSTQTVRSHEQLHRGDKKILHYLSELIKLHVIDVPPNVLRFSYTANSVFKL</sequence>
<dbReference type="GO" id="GO:0005096">
    <property type="term" value="F:GTPase activator activity"/>
    <property type="evidence" value="ECO:0007669"/>
    <property type="project" value="InterPro"/>
</dbReference>
<comment type="similarity">
    <text evidence="5">Belongs to the SMCR8 family.</text>
</comment>